<gene>
    <name evidence="5" type="ORF">AZF00_03265</name>
</gene>
<dbReference type="PANTHER" id="PTHR43432:SF3">
    <property type="entry name" value="SLR0285 PROTEIN"/>
    <property type="match status" value="1"/>
</dbReference>
<keyword evidence="3" id="KW-0411">Iron-sulfur</keyword>
<accession>A0A127M2D3</accession>
<name>A0A127M2D3_9GAMM</name>
<evidence type="ECO:0000259" key="4">
    <source>
        <dbReference type="Pfam" id="PF04055"/>
    </source>
</evidence>
<sequence length="434" mass="48978">MSYTKKDYKYYLSLTSQLPFCSSPLRLDASNKCEFACAYCFASTRQGFGRNSKLQLTKAKILRERFIRIKKGRILGAIDEFIERKIPIQFGGMSDPFSKSPLSENITADLMNTLKEFHYPYILSTKSSAISSPAFIASLKDSNCYVRFSTTVINPTKRSAVDLGSSTFDEILRATEFIRKAGIPVCFRFQPIIPGHEEFAAEMIDRASNAGVNHISAEYLKVPIDADSKFRKVLRDLLPPKPVAYYVNRQASHQGREYILPTKYRQHHLLAMKHRANSHGITFGFADNDLLLFSEGNSCCSASDLYLKEANMFSANIVTMAKRMQIGELISLDDLRSEWIPKHPISSQLNSTSRINKSLIGSDAEWYVYLEELWEGRRGLYSPAFFEGITKSDATDNQGLALYKRIRTDLDIAIAAQMPYHPTVPEAKSAALET</sequence>
<dbReference type="GO" id="GO:0003824">
    <property type="term" value="F:catalytic activity"/>
    <property type="evidence" value="ECO:0007669"/>
    <property type="project" value="InterPro"/>
</dbReference>
<evidence type="ECO:0000256" key="2">
    <source>
        <dbReference type="ARBA" id="ARBA00023004"/>
    </source>
</evidence>
<reference evidence="5 6" key="1">
    <citation type="submission" date="2015-12" db="EMBL/GenBank/DDBJ databases">
        <authorList>
            <person name="Shamseldin A."/>
            <person name="Moawad H."/>
            <person name="Abd El-Rahim W.M."/>
            <person name="Sadowsky M.J."/>
        </authorList>
    </citation>
    <scope>NUCLEOTIDE SEQUENCE [LARGE SCALE GENOMIC DNA]</scope>
    <source>
        <strain evidence="5 6">SM2</strain>
    </source>
</reference>
<dbReference type="InterPro" id="IPR007197">
    <property type="entry name" value="rSAM"/>
</dbReference>
<dbReference type="KEGG" id="zal:AZF00_03265"/>
<dbReference type="PANTHER" id="PTHR43432">
    <property type="entry name" value="SLR0285 PROTEIN"/>
    <property type="match status" value="1"/>
</dbReference>
<keyword evidence="2" id="KW-0408">Iron</keyword>
<dbReference type="Proteomes" id="UP000074119">
    <property type="component" value="Chromosome"/>
</dbReference>
<dbReference type="EMBL" id="CP014544">
    <property type="protein sequence ID" value="AMO67380.1"/>
    <property type="molecule type" value="Genomic_DNA"/>
</dbReference>
<dbReference type="InterPro" id="IPR058240">
    <property type="entry name" value="rSAM_sf"/>
</dbReference>
<dbReference type="Gene3D" id="3.80.30.30">
    <property type="match status" value="1"/>
</dbReference>
<dbReference type="AlphaFoldDB" id="A0A127M2D3"/>
<proteinExistence type="predicted"/>
<keyword evidence="1" id="KW-0479">Metal-binding</keyword>
<organism evidence="5 6">
    <name type="scientific">Zhongshania aliphaticivorans</name>
    <dbReference type="NCBI Taxonomy" id="1470434"/>
    <lineage>
        <taxon>Bacteria</taxon>
        <taxon>Pseudomonadati</taxon>
        <taxon>Pseudomonadota</taxon>
        <taxon>Gammaproteobacteria</taxon>
        <taxon>Cellvibrionales</taxon>
        <taxon>Spongiibacteraceae</taxon>
        <taxon>Zhongshania</taxon>
    </lineage>
</organism>
<dbReference type="GO" id="GO:0046872">
    <property type="term" value="F:metal ion binding"/>
    <property type="evidence" value="ECO:0007669"/>
    <property type="project" value="UniProtKB-KW"/>
</dbReference>
<dbReference type="SUPFAM" id="SSF102114">
    <property type="entry name" value="Radical SAM enzymes"/>
    <property type="match status" value="1"/>
</dbReference>
<dbReference type="STRING" id="1470434.AZF00_03265"/>
<evidence type="ECO:0000313" key="5">
    <source>
        <dbReference type="EMBL" id="AMO67380.1"/>
    </source>
</evidence>
<dbReference type="SFLD" id="SFLDS00029">
    <property type="entry name" value="Radical_SAM"/>
    <property type="match status" value="1"/>
</dbReference>
<protein>
    <recommendedName>
        <fullName evidence="4">Radical SAM core domain-containing protein</fullName>
    </recommendedName>
</protein>
<dbReference type="RefSeq" id="WP_008250424.1">
    <property type="nucleotide sequence ID" value="NZ_CP014544.1"/>
</dbReference>
<feature type="domain" description="Radical SAM core" evidence="4">
    <location>
        <begin position="30"/>
        <end position="198"/>
    </location>
</feature>
<dbReference type="InterPro" id="IPR040086">
    <property type="entry name" value="MJ0683-like"/>
</dbReference>
<evidence type="ECO:0000313" key="6">
    <source>
        <dbReference type="Proteomes" id="UP000074119"/>
    </source>
</evidence>
<evidence type="ECO:0000256" key="1">
    <source>
        <dbReference type="ARBA" id="ARBA00022723"/>
    </source>
</evidence>
<evidence type="ECO:0000256" key="3">
    <source>
        <dbReference type="ARBA" id="ARBA00023014"/>
    </source>
</evidence>
<dbReference type="SFLD" id="SFLDG01084">
    <property type="entry name" value="Uncharacterised_Radical_SAM_Su"/>
    <property type="match status" value="1"/>
</dbReference>
<dbReference type="GO" id="GO:0051536">
    <property type="term" value="F:iron-sulfur cluster binding"/>
    <property type="evidence" value="ECO:0007669"/>
    <property type="project" value="UniProtKB-KW"/>
</dbReference>
<dbReference type="Pfam" id="PF04055">
    <property type="entry name" value="Radical_SAM"/>
    <property type="match status" value="1"/>
</dbReference>